<dbReference type="EMBL" id="JAENGY010001233">
    <property type="protein sequence ID" value="KAG6951110.1"/>
    <property type="molecule type" value="Genomic_DNA"/>
</dbReference>
<gene>
    <name evidence="1" type="ORF">JG688_00013875</name>
</gene>
<dbReference type="AlphaFoldDB" id="A0A8J5M0U6"/>
<dbReference type="Proteomes" id="UP000709295">
    <property type="component" value="Unassembled WGS sequence"/>
</dbReference>
<sequence length="100" mass="10714">VYKDVGDSGNTIGFKFHLTKILTTGLTVSVLKRVLSRRFRDQDREGKGIFSGVSVRPYSDEINGGTLIEACSRQILVPSITANANDSTGQDIPGDPAGCN</sequence>
<evidence type="ECO:0000313" key="2">
    <source>
        <dbReference type="Proteomes" id="UP000709295"/>
    </source>
</evidence>
<comment type="caution">
    <text evidence="1">The sequence shown here is derived from an EMBL/GenBank/DDBJ whole genome shotgun (WGS) entry which is preliminary data.</text>
</comment>
<name>A0A8J5M0U6_9STRA</name>
<protein>
    <submittedName>
        <fullName evidence="1">Uncharacterized protein</fullName>
    </submittedName>
</protein>
<reference evidence="1" key="1">
    <citation type="submission" date="2021-01" db="EMBL/GenBank/DDBJ databases">
        <title>Phytophthora aleatoria, a newly-described species from Pinus radiata is distinct from Phytophthora cactorum isolates based on comparative genomics.</title>
        <authorList>
            <person name="Mcdougal R."/>
            <person name="Panda P."/>
            <person name="Williams N."/>
            <person name="Studholme D.J."/>
        </authorList>
    </citation>
    <scope>NUCLEOTIDE SEQUENCE</scope>
    <source>
        <strain evidence="1">NZFS 4037</strain>
    </source>
</reference>
<organism evidence="1 2">
    <name type="scientific">Phytophthora aleatoria</name>
    <dbReference type="NCBI Taxonomy" id="2496075"/>
    <lineage>
        <taxon>Eukaryota</taxon>
        <taxon>Sar</taxon>
        <taxon>Stramenopiles</taxon>
        <taxon>Oomycota</taxon>
        <taxon>Peronosporomycetes</taxon>
        <taxon>Peronosporales</taxon>
        <taxon>Peronosporaceae</taxon>
        <taxon>Phytophthora</taxon>
    </lineage>
</organism>
<accession>A0A8J5M0U6</accession>
<proteinExistence type="predicted"/>
<evidence type="ECO:0000313" key="1">
    <source>
        <dbReference type="EMBL" id="KAG6951110.1"/>
    </source>
</evidence>
<keyword evidence="2" id="KW-1185">Reference proteome</keyword>
<feature type="non-terminal residue" evidence="1">
    <location>
        <position position="1"/>
    </location>
</feature>